<sequence length="354" mass="38452">MNDNKLTNSRCYFVTKIQRTSGIENHSKPITKEPKFKKLFYHFHTFSDFTLGLIFVISLVTNCSPSELENTCDISSKSYEKTIAAKFILSDSNPLCLSANSFNQTDFTVGGKIFGLTGSGLTLILNHNNSITIPSGSTEFSFPIQIPKGAHYEVNFGSQAEGNFCELVNSTGTVSNKNIRDIEINCQPSCLKCIIFITQNGYPANIGKASNFDSSCHSDPNYPGSGTYKAMVVDGISRRASITANLGDGQMDWVFKPNQAYIRPGGINIETSNAKGLFTSALSAPITTISSDHWTGLNTDWTTNLDGVCLKWTTNSASELGTAGDAYTQDIVTLTAGKGLQNCSVNRELVCVEQ</sequence>
<reference evidence="3" key="1">
    <citation type="journal article" date="2019" name="PLoS Negl. Trop. Dis.">
        <title>Revisiting the worldwide diversity of Leptospira species in the environment.</title>
        <authorList>
            <person name="Vincent A.T."/>
            <person name="Schiettekatte O."/>
            <person name="Bourhy P."/>
            <person name="Veyrier F.J."/>
            <person name="Picardeau M."/>
        </authorList>
    </citation>
    <scope>NUCLEOTIDE SEQUENCE [LARGE SCALE GENOMIC DNA]</scope>
    <source>
        <strain evidence="3">201601109</strain>
    </source>
</reference>
<dbReference type="Pfam" id="PF07588">
    <property type="entry name" value="DUF1554"/>
    <property type="match status" value="1"/>
</dbReference>
<keyword evidence="4" id="KW-1185">Reference proteome</keyword>
<evidence type="ECO:0000256" key="1">
    <source>
        <dbReference type="SAM" id="Phobius"/>
    </source>
</evidence>
<dbReference type="InterPro" id="IPR016186">
    <property type="entry name" value="C-type_lectin-like/link_sf"/>
</dbReference>
<organism evidence="3 4">
    <name type="scientific">Leptospira bandrabouensis</name>
    <dbReference type="NCBI Taxonomy" id="2484903"/>
    <lineage>
        <taxon>Bacteria</taxon>
        <taxon>Pseudomonadati</taxon>
        <taxon>Spirochaetota</taxon>
        <taxon>Spirochaetia</taxon>
        <taxon>Leptospirales</taxon>
        <taxon>Leptospiraceae</taxon>
        <taxon>Leptospira</taxon>
    </lineage>
</organism>
<comment type="caution">
    <text evidence="3">The sequence shown here is derived from an EMBL/GenBank/DDBJ whole genome shotgun (WGS) entry which is preliminary data.</text>
</comment>
<dbReference type="OrthoDB" id="345734at2"/>
<feature type="transmembrane region" description="Helical" evidence="1">
    <location>
        <begin position="39"/>
        <end position="60"/>
    </location>
</feature>
<gene>
    <name evidence="3" type="ORF">EHR08_09015</name>
</gene>
<dbReference type="EMBL" id="RQHU01000005">
    <property type="protein sequence ID" value="TGN16380.1"/>
    <property type="molecule type" value="Genomic_DNA"/>
</dbReference>
<dbReference type="RefSeq" id="WP_135745991.1">
    <property type="nucleotide sequence ID" value="NZ_JAIZBL010000003.1"/>
</dbReference>
<dbReference type="Proteomes" id="UP000297649">
    <property type="component" value="Unassembled WGS sequence"/>
</dbReference>
<name>A0A6H3P1I2_9LEPT</name>
<accession>A0A6H3P1I2</accession>
<protein>
    <submittedName>
        <fullName evidence="3">DUF1554 domain-containing protein</fullName>
    </submittedName>
</protein>
<evidence type="ECO:0000313" key="3">
    <source>
        <dbReference type="EMBL" id="TGN16380.1"/>
    </source>
</evidence>
<proteinExistence type="predicted"/>
<evidence type="ECO:0000313" key="4">
    <source>
        <dbReference type="Proteomes" id="UP000297649"/>
    </source>
</evidence>
<dbReference type="AlphaFoldDB" id="A0A6H3P1I2"/>
<dbReference type="SUPFAM" id="SSF56436">
    <property type="entry name" value="C-type lectin-like"/>
    <property type="match status" value="1"/>
</dbReference>
<evidence type="ECO:0000259" key="2">
    <source>
        <dbReference type="Pfam" id="PF07588"/>
    </source>
</evidence>
<dbReference type="Gene3D" id="3.10.100.10">
    <property type="entry name" value="Mannose-Binding Protein A, subunit A"/>
    <property type="match status" value="1"/>
</dbReference>
<keyword evidence="1" id="KW-0812">Transmembrane</keyword>
<keyword evidence="1" id="KW-1133">Transmembrane helix</keyword>
<feature type="domain" description="DUF1554" evidence="2">
    <location>
        <begin position="200"/>
        <end position="328"/>
    </location>
</feature>
<dbReference type="InterPro" id="IPR016187">
    <property type="entry name" value="CTDL_fold"/>
</dbReference>
<keyword evidence="1" id="KW-0472">Membrane</keyword>
<dbReference type="InterPro" id="IPR011448">
    <property type="entry name" value="DUF1554"/>
</dbReference>